<keyword evidence="3 10" id="KW-0285">Flavoprotein</keyword>
<evidence type="ECO:0000256" key="12">
    <source>
        <dbReference type="SAM" id="SignalP"/>
    </source>
</evidence>
<keyword evidence="7 10" id="KW-0460">Magnesium</keyword>
<dbReference type="Gene3D" id="3.10.520.10">
    <property type="entry name" value="ApbE-like domains"/>
    <property type="match status" value="1"/>
</dbReference>
<organism evidence="13 14">
    <name type="scientific">Amaricoccus macauensis</name>
    <dbReference type="NCBI Taxonomy" id="57001"/>
    <lineage>
        <taxon>Bacteria</taxon>
        <taxon>Pseudomonadati</taxon>
        <taxon>Pseudomonadota</taxon>
        <taxon>Alphaproteobacteria</taxon>
        <taxon>Rhodobacterales</taxon>
        <taxon>Paracoccaceae</taxon>
        <taxon>Amaricoccus</taxon>
    </lineage>
</organism>
<dbReference type="GO" id="GO:0046872">
    <property type="term" value="F:metal ion binding"/>
    <property type="evidence" value="ECO:0007669"/>
    <property type="project" value="UniProtKB-UniRule"/>
</dbReference>
<evidence type="ECO:0000313" key="14">
    <source>
        <dbReference type="Proteomes" id="UP000549457"/>
    </source>
</evidence>
<dbReference type="InterPro" id="IPR006311">
    <property type="entry name" value="TAT_signal"/>
</dbReference>
<accession>A0A840SWT2</accession>
<evidence type="ECO:0000256" key="11">
    <source>
        <dbReference type="PIRSR" id="PIRSR006268-2"/>
    </source>
</evidence>
<keyword evidence="5 10" id="KW-0479">Metal-binding</keyword>
<dbReference type="EMBL" id="JACHFM010000006">
    <property type="protein sequence ID" value="MBB5224266.1"/>
    <property type="molecule type" value="Genomic_DNA"/>
</dbReference>
<protein>
    <recommendedName>
        <fullName evidence="2 10">FAD:protein FMN transferase</fullName>
        <ecNumber evidence="1 10">2.7.1.180</ecNumber>
    </recommendedName>
    <alternativeName>
        <fullName evidence="8 10">Flavin transferase</fullName>
    </alternativeName>
</protein>
<feature type="chain" id="PRO_5039953547" description="FAD:protein FMN transferase" evidence="12">
    <location>
        <begin position="33"/>
        <end position="305"/>
    </location>
</feature>
<evidence type="ECO:0000256" key="1">
    <source>
        <dbReference type="ARBA" id="ARBA00011955"/>
    </source>
</evidence>
<comment type="cofactor">
    <cofactor evidence="11">
        <name>Mg(2+)</name>
        <dbReference type="ChEBI" id="CHEBI:18420"/>
    </cofactor>
    <cofactor evidence="11">
        <name>Mn(2+)</name>
        <dbReference type="ChEBI" id="CHEBI:29035"/>
    </cofactor>
    <text evidence="11">Magnesium. Can also use manganese.</text>
</comment>
<feature type="binding site" evidence="11">
    <location>
        <position position="180"/>
    </location>
    <ligand>
        <name>Mg(2+)</name>
        <dbReference type="ChEBI" id="CHEBI:18420"/>
    </ligand>
</feature>
<keyword evidence="6 10" id="KW-0274">FAD</keyword>
<dbReference type="PROSITE" id="PS51318">
    <property type="entry name" value="TAT"/>
    <property type="match status" value="1"/>
</dbReference>
<dbReference type="AlphaFoldDB" id="A0A840SWT2"/>
<evidence type="ECO:0000256" key="6">
    <source>
        <dbReference type="ARBA" id="ARBA00022827"/>
    </source>
</evidence>
<dbReference type="PANTHER" id="PTHR30040:SF2">
    <property type="entry name" value="FAD:PROTEIN FMN TRANSFERASE"/>
    <property type="match status" value="1"/>
</dbReference>
<keyword evidence="13" id="KW-0449">Lipoprotein</keyword>
<dbReference type="Pfam" id="PF02424">
    <property type="entry name" value="ApbE"/>
    <property type="match status" value="1"/>
</dbReference>
<evidence type="ECO:0000256" key="3">
    <source>
        <dbReference type="ARBA" id="ARBA00022630"/>
    </source>
</evidence>
<dbReference type="GO" id="GO:0016740">
    <property type="term" value="F:transferase activity"/>
    <property type="evidence" value="ECO:0007669"/>
    <property type="project" value="UniProtKB-UniRule"/>
</dbReference>
<dbReference type="PIRSF" id="PIRSF006268">
    <property type="entry name" value="ApbE"/>
    <property type="match status" value="1"/>
</dbReference>
<dbReference type="RefSeq" id="WP_184154775.1">
    <property type="nucleotide sequence ID" value="NZ_JACHFM010000006.1"/>
</dbReference>
<comment type="similarity">
    <text evidence="10">Belongs to the ApbE family.</text>
</comment>
<reference evidence="13 14" key="1">
    <citation type="submission" date="2020-08" db="EMBL/GenBank/DDBJ databases">
        <title>Genomic Encyclopedia of Type Strains, Phase IV (KMG-IV): sequencing the most valuable type-strain genomes for metagenomic binning, comparative biology and taxonomic classification.</title>
        <authorList>
            <person name="Goeker M."/>
        </authorList>
    </citation>
    <scope>NUCLEOTIDE SEQUENCE [LARGE SCALE GENOMIC DNA]</scope>
    <source>
        <strain evidence="13 14">DSM 101730</strain>
    </source>
</reference>
<evidence type="ECO:0000256" key="5">
    <source>
        <dbReference type="ARBA" id="ARBA00022723"/>
    </source>
</evidence>
<feature type="binding site" evidence="11">
    <location>
        <position position="280"/>
    </location>
    <ligand>
        <name>Mg(2+)</name>
        <dbReference type="ChEBI" id="CHEBI:18420"/>
    </ligand>
</feature>
<evidence type="ECO:0000256" key="8">
    <source>
        <dbReference type="ARBA" id="ARBA00031306"/>
    </source>
</evidence>
<evidence type="ECO:0000256" key="2">
    <source>
        <dbReference type="ARBA" id="ARBA00016337"/>
    </source>
</evidence>
<evidence type="ECO:0000256" key="9">
    <source>
        <dbReference type="ARBA" id="ARBA00048540"/>
    </source>
</evidence>
<evidence type="ECO:0000313" key="13">
    <source>
        <dbReference type="EMBL" id="MBB5224266.1"/>
    </source>
</evidence>
<dbReference type="InterPro" id="IPR024932">
    <property type="entry name" value="ApbE"/>
</dbReference>
<dbReference type="Proteomes" id="UP000549457">
    <property type="component" value="Unassembled WGS sequence"/>
</dbReference>
<name>A0A840SWT2_9RHOB</name>
<evidence type="ECO:0000256" key="7">
    <source>
        <dbReference type="ARBA" id="ARBA00022842"/>
    </source>
</evidence>
<keyword evidence="4 10" id="KW-0808">Transferase</keyword>
<keyword evidence="14" id="KW-1185">Reference proteome</keyword>
<proteinExistence type="inferred from homology"/>
<keyword evidence="12" id="KW-0732">Signal</keyword>
<dbReference type="PANTHER" id="PTHR30040">
    <property type="entry name" value="THIAMINE BIOSYNTHESIS LIPOPROTEIN APBE"/>
    <property type="match status" value="1"/>
</dbReference>
<sequence length="305" mass="31529">MTTEAFTRRRTLGLLAAAAGLPLVLRASRATAEVVTWHGRALGAPATLVLHHPDRTVAERLVAASVAELERLESVLSLYRPESAVSELNRVGALAAPPAELVAILDDCRRFHAATGGAFDPTVQPLWRLYAGHFAAGGSPAGPAPADVIAARGKVGLDAVSVSPERIAFARPGMALTLNGIAQGWITDRIAERLRAAGVTSTLVDMGEIRGIGPHPWQVGIAGTDEVVALTDRAIATSSPQGFAFDAAGRFTHIIDPRTGATPARFSRVTVTAPSAAAADALSTGLAIAAELPVMPGVSVERVAS</sequence>
<evidence type="ECO:0000256" key="4">
    <source>
        <dbReference type="ARBA" id="ARBA00022679"/>
    </source>
</evidence>
<dbReference type="EC" id="2.7.1.180" evidence="1 10"/>
<gene>
    <name evidence="13" type="ORF">HNP73_004235</name>
</gene>
<evidence type="ECO:0000256" key="10">
    <source>
        <dbReference type="PIRNR" id="PIRNR006268"/>
    </source>
</evidence>
<dbReference type="InterPro" id="IPR003374">
    <property type="entry name" value="ApbE-like_sf"/>
</dbReference>
<comment type="caution">
    <text evidence="13">The sequence shown here is derived from an EMBL/GenBank/DDBJ whole genome shotgun (WGS) entry which is preliminary data.</text>
</comment>
<comment type="catalytic activity">
    <reaction evidence="9 10">
        <text>L-threonyl-[protein] + FAD = FMN-L-threonyl-[protein] + AMP + H(+)</text>
        <dbReference type="Rhea" id="RHEA:36847"/>
        <dbReference type="Rhea" id="RHEA-COMP:11060"/>
        <dbReference type="Rhea" id="RHEA-COMP:11061"/>
        <dbReference type="ChEBI" id="CHEBI:15378"/>
        <dbReference type="ChEBI" id="CHEBI:30013"/>
        <dbReference type="ChEBI" id="CHEBI:57692"/>
        <dbReference type="ChEBI" id="CHEBI:74257"/>
        <dbReference type="ChEBI" id="CHEBI:456215"/>
        <dbReference type="EC" id="2.7.1.180"/>
    </reaction>
</comment>
<feature type="binding site" evidence="11">
    <location>
        <position position="284"/>
    </location>
    <ligand>
        <name>Mg(2+)</name>
        <dbReference type="ChEBI" id="CHEBI:18420"/>
    </ligand>
</feature>
<dbReference type="SUPFAM" id="SSF143631">
    <property type="entry name" value="ApbE-like"/>
    <property type="match status" value="1"/>
</dbReference>
<feature type="signal peptide" evidence="12">
    <location>
        <begin position="1"/>
        <end position="32"/>
    </location>
</feature>